<keyword evidence="2" id="KW-1185">Reference proteome</keyword>
<dbReference type="Proteomes" id="UP001341840">
    <property type="component" value="Unassembled WGS sequence"/>
</dbReference>
<sequence length="169" mass="18446">MGDQRSFLALVHHTGKIKKTRELELDLAARNPDPVAVVSEHVQYSPFIINTDDDLEVIFHCRRDFLEVRTTELYAKLVDIVAISNGSNQHPPSIHIGGSSSLPPPAAPAGPVIPPLVASPSFAADLLRDDDDEYDLDDNRTFGELVTAVASNPRTPRMGIQISEPEGVE</sequence>
<organism evidence="1 2">
    <name type="scientific">Stylosanthes scabra</name>
    <dbReference type="NCBI Taxonomy" id="79078"/>
    <lineage>
        <taxon>Eukaryota</taxon>
        <taxon>Viridiplantae</taxon>
        <taxon>Streptophyta</taxon>
        <taxon>Embryophyta</taxon>
        <taxon>Tracheophyta</taxon>
        <taxon>Spermatophyta</taxon>
        <taxon>Magnoliopsida</taxon>
        <taxon>eudicotyledons</taxon>
        <taxon>Gunneridae</taxon>
        <taxon>Pentapetalae</taxon>
        <taxon>rosids</taxon>
        <taxon>fabids</taxon>
        <taxon>Fabales</taxon>
        <taxon>Fabaceae</taxon>
        <taxon>Papilionoideae</taxon>
        <taxon>50 kb inversion clade</taxon>
        <taxon>dalbergioids sensu lato</taxon>
        <taxon>Dalbergieae</taxon>
        <taxon>Pterocarpus clade</taxon>
        <taxon>Stylosanthes</taxon>
    </lineage>
</organism>
<comment type="caution">
    <text evidence="1">The sequence shown here is derived from an EMBL/GenBank/DDBJ whole genome shotgun (WGS) entry which is preliminary data.</text>
</comment>
<gene>
    <name evidence="1" type="ORF">PIB30_007221</name>
</gene>
<accession>A0ABU6V716</accession>
<evidence type="ECO:0000313" key="2">
    <source>
        <dbReference type="Proteomes" id="UP001341840"/>
    </source>
</evidence>
<reference evidence="1 2" key="1">
    <citation type="journal article" date="2023" name="Plants (Basel)">
        <title>Bridging the Gap: Combining Genomics and Transcriptomics Approaches to Understand Stylosanthes scabra, an Orphan Legume from the Brazilian Caatinga.</title>
        <authorList>
            <person name="Ferreira-Neto J.R.C."/>
            <person name="da Silva M.D."/>
            <person name="Binneck E."/>
            <person name="de Melo N.F."/>
            <person name="da Silva R.H."/>
            <person name="de Melo A.L.T.M."/>
            <person name="Pandolfi V."/>
            <person name="Bustamante F.O."/>
            <person name="Brasileiro-Vidal A.C."/>
            <person name="Benko-Iseppon A.M."/>
        </authorList>
    </citation>
    <scope>NUCLEOTIDE SEQUENCE [LARGE SCALE GENOMIC DNA]</scope>
    <source>
        <tissue evidence="1">Leaves</tissue>
    </source>
</reference>
<proteinExistence type="predicted"/>
<dbReference type="EMBL" id="JASCZI010151050">
    <property type="protein sequence ID" value="MED6167906.1"/>
    <property type="molecule type" value="Genomic_DNA"/>
</dbReference>
<protein>
    <submittedName>
        <fullName evidence="1">Uncharacterized protein</fullName>
    </submittedName>
</protein>
<evidence type="ECO:0000313" key="1">
    <source>
        <dbReference type="EMBL" id="MED6167906.1"/>
    </source>
</evidence>
<name>A0ABU6V716_9FABA</name>